<keyword evidence="1" id="KW-1133">Transmembrane helix</keyword>
<proteinExistence type="predicted"/>
<accession>A0A0F9IE78</accession>
<dbReference type="EMBL" id="LAZR01019554">
    <property type="protein sequence ID" value="KKL92115.1"/>
    <property type="molecule type" value="Genomic_DNA"/>
</dbReference>
<sequence length="277" mass="30386">MSEALQTEPVPAGRTRELSPLLWLGLPIASLALCWLTPLLGRDRWEAAMMGETGLLENATVAFLIPAIVICVLVFLRRRRLPRAVGVWMLILAIGSLYFAGEEASWGQHLIGYRTPDFIRDHNAQGEFNIHNINVGGTHLMDNLGNNLPRQIMLAACVIGGFICPLALHKWRRRGGSAKSFWAWFVPTRVLIPASLLAAMSTVPEHVYKAFIHGRYPLAMDSYTFMALVDAGGEFKEYCYAMVILLYVCSIYLRTPGAGGAPGERGGQDVASRAGSG</sequence>
<reference evidence="2" key="1">
    <citation type="journal article" date="2015" name="Nature">
        <title>Complex archaea that bridge the gap between prokaryotes and eukaryotes.</title>
        <authorList>
            <person name="Spang A."/>
            <person name="Saw J.H."/>
            <person name="Jorgensen S.L."/>
            <person name="Zaremba-Niedzwiedzka K."/>
            <person name="Martijn J."/>
            <person name="Lind A.E."/>
            <person name="van Eijk R."/>
            <person name="Schleper C."/>
            <person name="Guy L."/>
            <person name="Ettema T.J."/>
        </authorList>
    </citation>
    <scope>NUCLEOTIDE SEQUENCE</scope>
</reference>
<feature type="transmembrane region" description="Helical" evidence="1">
    <location>
        <begin position="181"/>
        <end position="200"/>
    </location>
</feature>
<evidence type="ECO:0000313" key="2">
    <source>
        <dbReference type="EMBL" id="KKL92115.1"/>
    </source>
</evidence>
<keyword evidence="1" id="KW-0472">Membrane</keyword>
<name>A0A0F9IE78_9ZZZZ</name>
<dbReference type="AlphaFoldDB" id="A0A0F9IE78"/>
<feature type="transmembrane region" description="Helical" evidence="1">
    <location>
        <begin position="151"/>
        <end position="169"/>
    </location>
</feature>
<organism evidence="2">
    <name type="scientific">marine sediment metagenome</name>
    <dbReference type="NCBI Taxonomy" id="412755"/>
    <lineage>
        <taxon>unclassified sequences</taxon>
        <taxon>metagenomes</taxon>
        <taxon>ecological metagenomes</taxon>
    </lineage>
</organism>
<keyword evidence="1" id="KW-0812">Transmembrane</keyword>
<gene>
    <name evidence="2" type="ORF">LCGC14_1887920</name>
</gene>
<evidence type="ECO:0000256" key="1">
    <source>
        <dbReference type="SAM" id="Phobius"/>
    </source>
</evidence>
<feature type="transmembrane region" description="Helical" evidence="1">
    <location>
        <begin position="83"/>
        <end position="101"/>
    </location>
</feature>
<feature type="transmembrane region" description="Helical" evidence="1">
    <location>
        <begin position="21"/>
        <end position="39"/>
    </location>
</feature>
<protein>
    <submittedName>
        <fullName evidence="2">Uncharacterized protein</fullName>
    </submittedName>
</protein>
<feature type="transmembrane region" description="Helical" evidence="1">
    <location>
        <begin position="59"/>
        <end position="76"/>
    </location>
</feature>
<comment type="caution">
    <text evidence="2">The sequence shown here is derived from an EMBL/GenBank/DDBJ whole genome shotgun (WGS) entry which is preliminary data.</text>
</comment>